<name>A0A0B7GRI3_TREPH</name>
<dbReference type="SUPFAM" id="SSF56954">
    <property type="entry name" value="Outer membrane efflux proteins (OEP)"/>
    <property type="match status" value="1"/>
</dbReference>
<protein>
    <submittedName>
        <fullName evidence="4">S46 family peptidase</fullName>
    </submittedName>
</protein>
<feature type="signal peptide" evidence="2">
    <location>
        <begin position="1"/>
        <end position="25"/>
    </location>
</feature>
<dbReference type="RefSeq" id="WP_024752361.1">
    <property type="nucleotide sequence ID" value="NZ_CDNC01000008.1"/>
</dbReference>
<dbReference type="EMBL" id="CDNC01000008">
    <property type="protein sequence ID" value="CEM61229.1"/>
    <property type="molecule type" value="Genomic_DNA"/>
</dbReference>
<proteinExistence type="predicted"/>
<dbReference type="Proteomes" id="UP000323594">
    <property type="component" value="Chromosome"/>
</dbReference>
<sequence>MIRRIAVSKKPFLFLCLFGIAFASAAEENLYDALLQYRLENGAVYKEIQMQSDIASNEYQKTKLNSLIVTEIGSGNTSINLGRKDGASYTTEPNARILLPSYNNTGVSVSVPLSKTEAASSVGANVKVSTDIYSKNRKAQQLKRTAAKQQADEALQKKLDGKRLAEQSFLKEIKDLYGSYLNYLSKKLAKVDADIKFEQIKVQKYGANSTIYRTAQLRQMDAQRDLQAAEFSFQTAFAYFAESCGRSNADVDKFLTELALTIPQEKIADVKNLSIENSRDFLRAQNEYRQKLLQREVEHSPFTLSAEAGYAWKKTEGSAGGSTISETTNAILGGLSMKFPGGSLYTGVSVPINEPNKPAINLSFAWNPFFITYRQLDKQTVQLQNAIDLLKVQEQQKNAEQKIKNTQNLSSTLAWNQQSAIDELGIYNQNAKDHAQWFERGLISKFENLQAQLEYTKAVARTAQAKADVIIFNIAATQDFNTQSVQGDK</sequence>
<keyword evidence="5" id="KW-1185">Reference proteome</keyword>
<reference evidence="3" key="1">
    <citation type="submission" date="2015-01" db="EMBL/GenBank/DDBJ databases">
        <authorList>
            <person name="Xiang T."/>
            <person name="Song Y."/>
            <person name="Huang L."/>
            <person name="Wang B."/>
            <person name="Wu P."/>
        </authorList>
    </citation>
    <scope>NUCLEOTIDE SEQUENCE [LARGE SCALE GENOMIC DNA]</scope>
    <source>
        <strain evidence="3">V1</strain>
    </source>
</reference>
<feature type="coiled-coil region" evidence="1">
    <location>
        <begin position="373"/>
        <end position="409"/>
    </location>
</feature>
<accession>A0A0B7GRI3</accession>
<evidence type="ECO:0000313" key="6">
    <source>
        <dbReference type="Proteomes" id="UP000323594"/>
    </source>
</evidence>
<evidence type="ECO:0000256" key="2">
    <source>
        <dbReference type="SAM" id="SignalP"/>
    </source>
</evidence>
<reference evidence="4 6" key="3">
    <citation type="submission" date="2019-08" db="EMBL/GenBank/DDBJ databases">
        <authorList>
            <person name="Kuhnert P."/>
        </authorList>
    </citation>
    <scope>NUCLEOTIDE SEQUENCE [LARGE SCALE GENOMIC DNA]</scope>
    <source>
        <strain evidence="4 6">B36.5</strain>
    </source>
</reference>
<dbReference type="AlphaFoldDB" id="A0A0B7GRI3"/>
<keyword evidence="2" id="KW-0732">Signal</keyword>
<feature type="chain" id="PRO_5041596603" evidence="2">
    <location>
        <begin position="26"/>
        <end position="489"/>
    </location>
</feature>
<organism evidence="3 5">
    <name type="scientific">Treponema phagedenis</name>
    <dbReference type="NCBI Taxonomy" id="162"/>
    <lineage>
        <taxon>Bacteria</taxon>
        <taxon>Pseudomonadati</taxon>
        <taxon>Spirochaetota</taxon>
        <taxon>Spirochaetia</taxon>
        <taxon>Spirochaetales</taxon>
        <taxon>Treponemataceae</taxon>
        <taxon>Treponema</taxon>
    </lineage>
</organism>
<dbReference type="Gene3D" id="1.20.1600.10">
    <property type="entry name" value="Outer membrane efflux proteins (OEP)"/>
    <property type="match status" value="1"/>
</dbReference>
<dbReference type="Proteomes" id="UP000042527">
    <property type="component" value="Unassembled WGS sequence"/>
</dbReference>
<evidence type="ECO:0000313" key="5">
    <source>
        <dbReference type="Proteomes" id="UP000042527"/>
    </source>
</evidence>
<evidence type="ECO:0000313" key="3">
    <source>
        <dbReference type="EMBL" id="CEM61229.1"/>
    </source>
</evidence>
<dbReference type="EMBL" id="CP042817">
    <property type="protein sequence ID" value="QEJ98686.1"/>
    <property type="molecule type" value="Genomic_DNA"/>
</dbReference>
<evidence type="ECO:0000256" key="1">
    <source>
        <dbReference type="SAM" id="Coils"/>
    </source>
</evidence>
<gene>
    <name evidence="4" type="ORF">FUT82_12200</name>
    <name evidence="3" type="ORF">TPHV1_160030</name>
</gene>
<evidence type="ECO:0000313" key="4">
    <source>
        <dbReference type="EMBL" id="QEJ98686.1"/>
    </source>
</evidence>
<reference evidence="5" key="2">
    <citation type="submission" date="2015-01" db="EMBL/GenBank/DDBJ databases">
        <authorList>
            <person name="Manzoor Shahid"/>
            <person name="Zubair Saima"/>
        </authorList>
    </citation>
    <scope>NUCLEOTIDE SEQUENCE [LARGE SCALE GENOMIC DNA]</scope>
    <source>
        <strain evidence="5">V1</strain>
    </source>
</reference>
<dbReference type="OrthoDB" id="356291at2"/>
<keyword evidence="1" id="KW-0175">Coiled coil</keyword>